<dbReference type="PANTHER" id="PTHR14025:SF20">
    <property type="entry name" value="FANCONI ANEMIA GROUP M PROTEIN"/>
    <property type="match status" value="1"/>
</dbReference>
<evidence type="ECO:0000259" key="12">
    <source>
        <dbReference type="PROSITE" id="PS51194"/>
    </source>
</evidence>
<feature type="region of interest" description="Disordered" evidence="10">
    <location>
        <begin position="20"/>
        <end position="69"/>
    </location>
</feature>
<dbReference type="SUPFAM" id="SSF52540">
    <property type="entry name" value="P-loop containing nucleoside triphosphate hydrolases"/>
    <property type="match status" value="1"/>
</dbReference>
<dbReference type="GO" id="GO:0005634">
    <property type="term" value="C:nucleus"/>
    <property type="evidence" value="ECO:0007669"/>
    <property type="project" value="UniProtKB-SubCell"/>
</dbReference>
<dbReference type="GO" id="GO:0000400">
    <property type="term" value="F:four-way junction DNA binding"/>
    <property type="evidence" value="ECO:0007669"/>
    <property type="project" value="TreeGrafter"/>
</dbReference>
<name>A0A316V5V8_9BASI</name>
<feature type="compositionally biased region" description="Basic and acidic residues" evidence="10">
    <location>
        <begin position="896"/>
        <end position="908"/>
    </location>
</feature>
<evidence type="ECO:0000256" key="5">
    <source>
        <dbReference type="ARBA" id="ARBA00022806"/>
    </source>
</evidence>
<dbReference type="EMBL" id="KZ819605">
    <property type="protein sequence ID" value="PWN32876.1"/>
    <property type="molecule type" value="Genomic_DNA"/>
</dbReference>
<comment type="function">
    <text evidence="9">ATP-dependent DNA helicase involved in DNA damage repair by homologous recombination and in genome maintenance. Capable of unwinding D-loops. Plays a role in limiting crossover recombinants during mitotic DNA double-strand break (DSB) repair. Component of a FANCM-MHF complex which promotes gene conversion at blocked replication forks, probably by reversal of the stalled fork.</text>
</comment>
<dbReference type="InterPro" id="IPR014001">
    <property type="entry name" value="Helicase_ATP-bd"/>
</dbReference>
<dbReference type="PANTHER" id="PTHR14025">
    <property type="entry name" value="FANCONI ANEMIA GROUP M FANCM FAMILY MEMBER"/>
    <property type="match status" value="1"/>
</dbReference>
<evidence type="ECO:0000259" key="11">
    <source>
        <dbReference type="PROSITE" id="PS51192"/>
    </source>
</evidence>
<dbReference type="InterPro" id="IPR006935">
    <property type="entry name" value="Helicase/UvrB_N"/>
</dbReference>
<dbReference type="GO" id="GO:0005524">
    <property type="term" value="F:ATP binding"/>
    <property type="evidence" value="ECO:0007669"/>
    <property type="project" value="UniProtKB-UniRule"/>
</dbReference>
<feature type="compositionally biased region" description="Basic and acidic residues" evidence="10">
    <location>
        <begin position="987"/>
        <end position="999"/>
    </location>
</feature>
<keyword evidence="5" id="KW-0347">Helicase</keyword>
<keyword evidence="14" id="KW-1185">Reference proteome</keyword>
<evidence type="ECO:0000313" key="13">
    <source>
        <dbReference type="EMBL" id="PWN32876.1"/>
    </source>
</evidence>
<dbReference type="STRING" id="1280837.A0A316V5V8"/>
<dbReference type="CDD" id="cd12091">
    <property type="entry name" value="FANCM_ID"/>
    <property type="match status" value="1"/>
</dbReference>
<feature type="compositionally biased region" description="Polar residues" evidence="10">
    <location>
        <begin position="132"/>
        <end position="159"/>
    </location>
</feature>
<protein>
    <recommendedName>
        <fullName evidence="9">ATP-dependent DNA helicase</fullName>
        <ecNumber evidence="9">3.6.4.12</ecNumber>
    </recommendedName>
</protein>
<dbReference type="GO" id="GO:0009378">
    <property type="term" value="F:four-way junction helicase activity"/>
    <property type="evidence" value="ECO:0007669"/>
    <property type="project" value="TreeGrafter"/>
</dbReference>
<dbReference type="InterPro" id="IPR027417">
    <property type="entry name" value="P-loop_NTPase"/>
</dbReference>
<dbReference type="Pfam" id="PF04851">
    <property type="entry name" value="ResIII"/>
    <property type="match status" value="1"/>
</dbReference>
<organism evidence="13 14">
    <name type="scientific">Meira miltonrushii</name>
    <dbReference type="NCBI Taxonomy" id="1280837"/>
    <lineage>
        <taxon>Eukaryota</taxon>
        <taxon>Fungi</taxon>
        <taxon>Dikarya</taxon>
        <taxon>Basidiomycota</taxon>
        <taxon>Ustilaginomycotina</taxon>
        <taxon>Exobasidiomycetes</taxon>
        <taxon>Exobasidiales</taxon>
        <taxon>Brachybasidiaceae</taxon>
        <taxon>Meira</taxon>
    </lineage>
</organism>
<dbReference type="RefSeq" id="XP_025353178.1">
    <property type="nucleotide sequence ID" value="XM_025499434.1"/>
</dbReference>
<dbReference type="GO" id="GO:0045003">
    <property type="term" value="P:double-strand break repair via synthesis-dependent strand annealing"/>
    <property type="evidence" value="ECO:0007669"/>
    <property type="project" value="TreeGrafter"/>
</dbReference>
<feature type="compositionally biased region" description="Basic and acidic residues" evidence="10">
    <location>
        <begin position="1186"/>
        <end position="1199"/>
    </location>
</feature>
<accession>A0A316V5V8</accession>
<feature type="domain" description="Helicase ATP-binding" evidence="11">
    <location>
        <begin position="313"/>
        <end position="481"/>
    </location>
</feature>
<keyword evidence="4 13" id="KW-0378">Hydrolase</keyword>
<feature type="compositionally biased region" description="Polar residues" evidence="10">
    <location>
        <begin position="1102"/>
        <end position="1116"/>
    </location>
</feature>
<feature type="compositionally biased region" description="Basic and acidic residues" evidence="10">
    <location>
        <begin position="1165"/>
        <end position="1178"/>
    </location>
</feature>
<evidence type="ECO:0000256" key="1">
    <source>
        <dbReference type="ARBA" id="ARBA00004123"/>
    </source>
</evidence>
<dbReference type="Pfam" id="PF00271">
    <property type="entry name" value="Helicase_C"/>
    <property type="match status" value="1"/>
</dbReference>
<dbReference type="OrthoDB" id="164902at2759"/>
<comment type="similarity">
    <text evidence="2 9">Belongs to the DEAD box helicase family. DEAH subfamily. FANCM sub-subfamily.</text>
</comment>
<reference evidence="13 14" key="1">
    <citation type="journal article" date="2018" name="Mol. Biol. Evol.">
        <title>Broad Genomic Sampling Reveals a Smut Pathogenic Ancestry of the Fungal Clade Ustilaginomycotina.</title>
        <authorList>
            <person name="Kijpornyongpan T."/>
            <person name="Mondo S.J."/>
            <person name="Barry K."/>
            <person name="Sandor L."/>
            <person name="Lee J."/>
            <person name="Lipzen A."/>
            <person name="Pangilinan J."/>
            <person name="LaButti K."/>
            <person name="Hainaut M."/>
            <person name="Henrissat B."/>
            <person name="Grigoriev I.V."/>
            <person name="Spatafora J.W."/>
            <person name="Aime M.C."/>
        </authorList>
    </citation>
    <scope>NUCLEOTIDE SEQUENCE [LARGE SCALE GENOMIC DNA]</scope>
    <source>
        <strain evidence="13 14">MCA 3882</strain>
    </source>
</reference>
<dbReference type="SMART" id="SM00490">
    <property type="entry name" value="HELICc"/>
    <property type="match status" value="1"/>
</dbReference>
<evidence type="ECO:0000256" key="6">
    <source>
        <dbReference type="ARBA" id="ARBA00022840"/>
    </source>
</evidence>
<feature type="compositionally biased region" description="Polar residues" evidence="10">
    <location>
        <begin position="30"/>
        <end position="46"/>
    </location>
</feature>
<dbReference type="FunFam" id="3.40.50.300:FF:000861">
    <property type="entry name" value="Fanconi anemia, complementation group M"/>
    <property type="match status" value="1"/>
</dbReference>
<feature type="compositionally biased region" description="Acidic residues" evidence="10">
    <location>
        <begin position="1051"/>
        <end position="1062"/>
    </location>
</feature>
<dbReference type="InterPro" id="IPR001650">
    <property type="entry name" value="Helicase_C-like"/>
</dbReference>
<dbReference type="Proteomes" id="UP000245771">
    <property type="component" value="Unassembled WGS sequence"/>
</dbReference>
<evidence type="ECO:0000256" key="4">
    <source>
        <dbReference type="ARBA" id="ARBA00022801"/>
    </source>
</evidence>
<comment type="catalytic activity">
    <reaction evidence="8 9">
        <text>ATP + H2O = ADP + phosphate + H(+)</text>
        <dbReference type="Rhea" id="RHEA:13065"/>
        <dbReference type="ChEBI" id="CHEBI:15377"/>
        <dbReference type="ChEBI" id="CHEBI:15378"/>
        <dbReference type="ChEBI" id="CHEBI:30616"/>
        <dbReference type="ChEBI" id="CHEBI:43474"/>
        <dbReference type="ChEBI" id="CHEBI:456216"/>
        <dbReference type="EC" id="3.6.4.12"/>
    </reaction>
</comment>
<dbReference type="InterPro" id="IPR039686">
    <property type="entry name" value="FANCM/Mph1-like_ID"/>
</dbReference>
<evidence type="ECO:0000256" key="10">
    <source>
        <dbReference type="SAM" id="MobiDB-lite"/>
    </source>
</evidence>
<dbReference type="InParanoid" id="A0A316V5V8"/>
<evidence type="ECO:0000256" key="8">
    <source>
        <dbReference type="ARBA" id="ARBA00047995"/>
    </source>
</evidence>
<dbReference type="CDD" id="cd18033">
    <property type="entry name" value="DEXDc_FANCM"/>
    <property type="match status" value="1"/>
</dbReference>
<dbReference type="GO" id="GO:0016887">
    <property type="term" value="F:ATP hydrolysis activity"/>
    <property type="evidence" value="ECO:0007669"/>
    <property type="project" value="RHEA"/>
</dbReference>
<evidence type="ECO:0000256" key="9">
    <source>
        <dbReference type="RuleBase" id="RU367027"/>
    </source>
</evidence>
<evidence type="ECO:0000256" key="2">
    <source>
        <dbReference type="ARBA" id="ARBA00009889"/>
    </source>
</evidence>
<evidence type="ECO:0000313" key="14">
    <source>
        <dbReference type="Proteomes" id="UP000245771"/>
    </source>
</evidence>
<dbReference type="PROSITE" id="PS51194">
    <property type="entry name" value="HELICASE_CTER"/>
    <property type="match status" value="1"/>
</dbReference>
<dbReference type="InterPro" id="IPR044749">
    <property type="entry name" value="FANCM_DEXDc"/>
</dbReference>
<dbReference type="GeneID" id="37021215"/>
<keyword evidence="3" id="KW-0547">Nucleotide-binding</keyword>
<feature type="region of interest" description="Disordered" evidence="10">
    <location>
        <begin position="85"/>
        <end position="161"/>
    </location>
</feature>
<gene>
    <name evidence="13" type="ORF">FA14DRAFT_162119</name>
</gene>
<feature type="compositionally biased region" description="Polar residues" evidence="10">
    <location>
        <begin position="89"/>
        <end position="103"/>
    </location>
</feature>
<evidence type="ECO:0000256" key="3">
    <source>
        <dbReference type="ARBA" id="ARBA00022741"/>
    </source>
</evidence>
<feature type="compositionally biased region" description="Basic residues" evidence="10">
    <location>
        <begin position="849"/>
        <end position="860"/>
    </location>
</feature>
<keyword evidence="6" id="KW-0067">ATP-binding</keyword>
<keyword evidence="7" id="KW-0539">Nucleus</keyword>
<feature type="domain" description="Helicase C-terminal" evidence="12">
    <location>
        <begin position="652"/>
        <end position="816"/>
    </location>
</feature>
<feature type="compositionally biased region" description="Polar residues" evidence="10">
    <location>
        <begin position="1004"/>
        <end position="1017"/>
    </location>
</feature>
<proteinExistence type="inferred from homology"/>
<feature type="compositionally biased region" description="Basic and acidic residues" evidence="10">
    <location>
        <begin position="1131"/>
        <end position="1145"/>
    </location>
</feature>
<comment type="subunit">
    <text evidence="9">Interacts with the MHF histone-fold complex to form the FANCM-MHF complex.</text>
</comment>
<evidence type="ECO:0000256" key="7">
    <source>
        <dbReference type="ARBA" id="ARBA00023242"/>
    </source>
</evidence>
<dbReference type="GO" id="GO:0043138">
    <property type="term" value="F:3'-5' DNA helicase activity"/>
    <property type="evidence" value="ECO:0007669"/>
    <property type="project" value="InterPro"/>
</dbReference>
<feature type="region of interest" description="Disordered" evidence="10">
    <location>
        <begin position="835"/>
        <end position="1200"/>
    </location>
</feature>
<dbReference type="Gene3D" id="3.40.50.300">
    <property type="entry name" value="P-loop containing nucleotide triphosphate hydrolases"/>
    <property type="match status" value="2"/>
</dbReference>
<dbReference type="EC" id="3.6.4.12" evidence="9"/>
<comment type="subcellular location">
    <subcellularLocation>
        <location evidence="1 9">Nucleus</location>
    </subcellularLocation>
</comment>
<sequence length="1306" mass="144291">MDDLEFDDFDESALELVDQIESNFARERNNQTTNNHASTSNLTVNTAPKHVNGSVPRKNDSPKSPDFSYDFDLEEEMLKTVEAAEKQHQQVLPQSHPQLQPTITKPLMPGPSLKRKPSEVQHGPTRGGNKHVQPTPSTSRNISNGNGATSKPSGSNMRQLNLFGDIVPPQPSQGVLIQANKANSAIGTASQSAAAQKAQDDMRKLLLGPQANSSNANGSQYYGKTKQWDFSQPMVRAKRPFKVDPDDFDEFADEDLDQALGGIDDSNEFDLPPPPTEPEIEGLKQMKVKIDREAAKTWIYPTNKERRDYQFNIVQRALFNNVLVALPTGLGKTFIAAVVILNYYKWFPNGKIIFVAPTKPLVAQQQVACHGICGLPWDTAIEMTGETKASLRAEEWQSKRIFYMTPQTFENDLCSTAINAEDVVCVVVDEAHRATGNYAYGKVIRHLMVRNPFFRVLALTATPGSNSEKVQEVVDSLHINLIEIRQEDALDIRKYIHAKDEDPVVVPLRGVVAELRDQMCKLMRPHLDVLVGAGVLAQKDPVALSPFAIRSINRDPRKRSIVTQRKLYPYIKDLAELAQAMEHLIKYSVSMFAEKILNLQGGSTSTGASTSNKRQQIKYQANTVMNQMRQTYEICQDSEGFVPHPKMDYLQNVIASHFAQDEENGGNGTRVMVFCSLRECVIEIVALLNRLPGVKATQFVGQATDKKGNKGLRQKEQERIIGDFKKGDFNVIVSTSIGEEGLDIGEVDLIVCYEAVKNSIRTLQRVGRTGRKREGRVVVLMSEGPEEKNWQQSKDQYKTIQHDIIRGINLSLYDDVERLVPPDITSEVRFENVDQPPFEPSMIRNLTASRRKGAGAKKPKRNTDPMRNVPSGASISFTKVSDMRKGKGKGKAGRVSMREGDSSGDEARQYVSGKAILHESSSSAEDTDAELDRELNLDSPSPPRRANGVGHGKFVDLLSSSSIPKQRGRSLGSGRPRVSPTQSEARTNSREEVPSREPLESSGGAFTNQISNSTSGEVSADSPAALTKSSSPIVVRRRAKPHPLIARLAEETIDLTDPEDDVVSLPDFIGLSSDEEGTGVCDESPALNRQKKRTFVRKNIPISDSSASNSRDTPLQKQMGPPAAPRSAAKPTKEKKGTSSKTDKTKKGKRKIGGSPNSRRLFNMEADRSTDEEVHGEKDENDELDDRYQEDSSDREHVGDFMPTQAIKGYQQQAIYMQSLMSQNAPAIFGNGRGKAGAIGQRGGNPADSSPYVPRYRQQMTSSNYGHNEDDSTNEYEVGSFVCSDEEIVYESGSQGPGNRSILSSQ</sequence>
<dbReference type="GO" id="GO:0036297">
    <property type="term" value="P:interstrand cross-link repair"/>
    <property type="evidence" value="ECO:0007669"/>
    <property type="project" value="TreeGrafter"/>
</dbReference>
<dbReference type="PROSITE" id="PS51192">
    <property type="entry name" value="HELICASE_ATP_BIND_1"/>
    <property type="match status" value="1"/>
</dbReference>
<dbReference type="SMART" id="SM00487">
    <property type="entry name" value="DEXDc"/>
    <property type="match status" value="1"/>
</dbReference>